<evidence type="ECO:0000313" key="1">
    <source>
        <dbReference type="EMBL" id="CAG8672754.1"/>
    </source>
</evidence>
<comment type="caution">
    <text evidence="1">The sequence shown here is derived from an EMBL/GenBank/DDBJ whole genome shotgun (WGS) entry which is preliminary data.</text>
</comment>
<gene>
    <name evidence="1" type="ORF">ALEPTO_LOCUS10645</name>
</gene>
<dbReference type="EMBL" id="CAJVPS010012696">
    <property type="protein sequence ID" value="CAG8672754.1"/>
    <property type="molecule type" value="Genomic_DNA"/>
</dbReference>
<dbReference type="OrthoDB" id="2422453at2759"/>
<dbReference type="AlphaFoldDB" id="A0A9N9HG30"/>
<name>A0A9N9HG30_9GLOM</name>
<dbReference type="Proteomes" id="UP000789508">
    <property type="component" value="Unassembled WGS sequence"/>
</dbReference>
<sequence>MEIPEEFDKEQARKLRMQASQYIVRGGVLYRKNKQVPNQPLRVLQRSQVPLILQAMHDDPVAGHLGTYPVDLNDEERYESLVLARTMKLIDELFEARVRARENIRKSQERQKQYHDQQHPLPSFEIGDKVLRYRAKLGQQLGGKLKEKWMGPYWIHDVMGNGTYKLRTMGPRGKVTKEHVHGKTTEKEMEQRLETLRRTIQQLVDRMNPEEELEIKGTRVTLRNQDQEIGETFGRTTKKSKAQQIHDDMHLYLRDLDRPVGFGPVLPVEVAGATWNEKLIQACDDVENLNPRAQFNAHVLETYYKVGSLLFEFGWGDEARKRLAQQLPGSKGSLVWKIAKRTYLLFSTRGEY</sequence>
<keyword evidence="2" id="KW-1185">Reference proteome</keyword>
<proteinExistence type="predicted"/>
<reference evidence="1" key="1">
    <citation type="submission" date="2021-06" db="EMBL/GenBank/DDBJ databases">
        <authorList>
            <person name="Kallberg Y."/>
            <person name="Tangrot J."/>
            <person name="Rosling A."/>
        </authorList>
    </citation>
    <scope>NUCLEOTIDE SEQUENCE</scope>
    <source>
        <strain evidence="1">FL130A</strain>
    </source>
</reference>
<accession>A0A9N9HG30</accession>
<protein>
    <submittedName>
        <fullName evidence="1">4842_t:CDS:1</fullName>
    </submittedName>
</protein>
<evidence type="ECO:0000313" key="2">
    <source>
        <dbReference type="Proteomes" id="UP000789508"/>
    </source>
</evidence>
<organism evidence="1 2">
    <name type="scientific">Ambispora leptoticha</name>
    <dbReference type="NCBI Taxonomy" id="144679"/>
    <lineage>
        <taxon>Eukaryota</taxon>
        <taxon>Fungi</taxon>
        <taxon>Fungi incertae sedis</taxon>
        <taxon>Mucoromycota</taxon>
        <taxon>Glomeromycotina</taxon>
        <taxon>Glomeromycetes</taxon>
        <taxon>Archaeosporales</taxon>
        <taxon>Ambisporaceae</taxon>
        <taxon>Ambispora</taxon>
    </lineage>
</organism>
<feature type="non-terminal residue" evidence="1">
    <location>
        <position position="352"/>
    </location>
</feature>